<comment type="caution">
    <text evidence="1">The sequence shown here is derived from an EMBL/GenBank/DDBJ whole genome shotgun (WGS) entry which is preliminary data.</text>
</comment>
<name>A0A2W2INB3_9ACTN</name>
<accession>A0A2W2INB3</accession>
<dbReference type="Proteomes" id="UP000248544">
    <property type="component" value="Unassembled WGS sequence"/>
</dbReference>
<keyword evidence="2" id="KW-1185">Reference proteome</keyword>
<sequence length="92" mass="10134">MLAESRAEEKKHGLPAGRFTERIPLDALPGVALADGMPYWLRAALGWVGAPPYSAEVAGWLADVRDAPGMPQDIRHWAARLMNYRANPLEPQ</sequence>
<evidence type="ECO:0000313" key="2">
    <source>
        <dbReference type="Proteomes" id="UP000248544"/>
    </source>
</evidence>
<proteinExistence type="predicted"/>
<protein>
    <submittedName>
        <fullName evidence="1">Uncharacterized protein</fullName>
    </submittedName>
</protein>
<evidence type="ECO:0000313" key="1">
    <source>
        <dbReference type="EMBL" id="PZG51344.1"/>
    </source>
</evidence>
<organism evidence="1 2">
    <name type="scientific">Spongiactinospora gelatinilytica</name>
    <dbReference type="NCBI Taxonomy" id="2666298"/>
    <lineage>
        <taxon>Bacteria</taxon>
        <taxon>Bacillati</taxon>
        <taxon>Actinomycetota</taxon>
        <taxon>Actinomycetes</taxon>
        <taxon>Streptosporangiales</taxon>
        <taxon>Streptosporangiaceae</taxon>
        <taxon>Spongiactinospora</taxon>
    </lineage>
</organism>
<dbReference type="AlphaFoldDB" id="A0A2W2INB3"/>
<gene>
    <name evidence="1" type="ORF">C1I98_08955</name>
</gene>
<reference evidence="1 2" key="1">
    <citation type="submission" date="2018-01" db="EMBL/GenBank/DDBJ databases">
        <title>Draft genome sequence of Sphaerisporangium sp. 7K107.</title>
        <authorList>
            <person name="Sahin N."/>
            <person name="Saygin H."/>
            <person name="Ay H."/>
        </authorList>
    </citation>
    <scope>NUCLEOTIDE SEQUENCE [LARGE SCALE GENOMIC DNA]</scope>
    <source>
        <strain evidence="1 2">7K107</strain>
    </source>
</reference>
<dbReference type="EMBL" id="POUA01000047">
    <property type="protein sequence ID" value="PZG51344.1"/>
    <property type="molecule type" value="Genomic_DNA"/>
</dbReference>